<dbReference type="AlphaFoldDB" id="A0A517ZLK8"/>
<accession>A0A517ZLK8</accession>
<dbReference type="Proteomes" id="UP000319383">
    <property type="component" value="Chromosome"/>
</dbReference>
<organism evidence="2 3">
    <name type="scientific">Symmachiella dynata</name>
    <dbReference type="NCBI Taxonomy" id="2527995"/>
    <lineage>
        <taxon>Bacteria</taxon>
        <taxon>Pseudomonadati</taxon>
        <taxon>Planctomycetota</taxon>
        <taxon>Planctomycetia</taxon>
        <taxon>Planctomycetales</taxon>
        <taxon>Planctomycetaceae</taxon>
        <taxon>Symmachiella</taxon>
    </lineage>
</organism>
<dbReference type="EMBL" id="CP036276">
    <property type="protein sequence ID" value="QDU43347.1"/>
    <property type="molecule type" value="Genomic_DNA"/>
</dbReference>
<evidence type="ECO:0000256" key="1">
    <source>
        <dbReference type="SAM" id="Phobius"/>
    </source>
</evidence>
<dbReference type="RefSeq" id="WP_145375463.1">
    <property type="nucleotide sequence ID" value="NZ_CP036276.1"/>
</dbReference>
<dbReference type="KEGG" id="sdyn:Mal52_18190"/>
<evidence type="ECO:0000313" key="2">
    <source>
        <dbReference type="EMBL" id="QDU43347.1"/>
    </source>
</evidence>
<keyword evidence="3" id="KW-1185">Reference proteome</keyword>
<proteinExistence type="predicted"/>
<sequence length="115" mass="12412">MNDSTTYIGRTQVGILAAICLAIAGAVWIYSPEREALLAAFFRVGILMTALWFAVPAKGAQLVWEKILPIVAGGLVLIVLAKRVIIVALPLAIAVGAAAYMLRPRTKEKPGERRR</sequence>
<feature type="transmembrane region" description="Helical" evidence="1">
    <location>
        <begin position="67"/>
        <end position="100"/>
    </location>
</feature>
<keyword evidence="1" id="KW-0812">Transmembrane</keyword>
<keyword evidence="1" id="KW-1133">Transmembrane helix</keyword>
<protein>
    <submittedName>
        <fullName evidence="2">Uncharacterized protein</fullName>
    </submittedName>
</protein>
<gene>
    <name evidence="2" type="ORF">Mal52_18190</name>
</gene>
<reference evidence="2 3" key="1">
    <citation type="submission" date="2019-02" db="EMBL/GenBank/DDBJ databases">
        <title>Deep-cultivation of Planctomycetes and their phenomic and genomic characterization uncovers novel biology.</title>
        <authorList>
            <person name="Wiegand S."/>
            <person name="Jogler M."/>
            <person name="Boedeker C."/>
            <person name="Pinto D."/>
            <person name="Vollmers J."/>
            <person name="Rivas-Marin E."/>
            <person name="Kohn T."/>
            <person name="Peeters S.H."/>
            <person name="Heuer A."/>
            <person name="Rast P."/>
            <person name="Oberbeckmann S."/>
            <person name="Bunk B."/>
            <person name="Jeske O."/>
            <person name="Meyerdierks A."/>
            <person name="Storesund J.E."/>
            <person name="Kallscheuer N."/>
            <person name="Luecker S."/>
            <person name="Lage O.M."/>
            <person name="Pohl T."/>
            <person name="Merkel B.J."/>
            <person name="Hornburger P."/>
            <person name="Mueller R.-W."/>
            <person name="Bruemmer F."/>
            <person name="Labrenz M."/>
            <person name="Spormann A.M."/>
            <person name="Op den Camp H."/>
            <person name="Overmann J."/>
            <person name="Amann R."/>
            <person name="Jetten M.S.M."/>
            <person name="Mascher T."/>
            <person name="Medema M.H."/>
            <person name="Devos D.P."/>
            <person name="Kaster A.-K."/>
            <person name="Ovreas L."/>
            <person name="Rohde M."/>
            <person name="Galperin M.Y."/>
            <person name="Jogler C."/>
        </authorList>
    </citation>
    <scope>NUCLEOTIDE SEQUENCE [LARGE SCALE GENOMIC DNA]</scope>
    <source>
        <strain evidence="2 3">Mal52</strain>
    </source>
</reference>
<keyword evidence="1" id="KW-0472">Membrane</keyword>
<evidence type="ECO:0000313" key="3">
    <source>
        <dbReference type="Proteomes" id="UP000319383"/>
    </source>
</evidence>
<feature type="transmembrane region" description="Helical" evidence="1">
    <location>
        <begin position="12"/>
        <end position="30"/>
    </location>
</feature>
<name>A0A517ZLK8_9PLAN</name>
<feature type="transmembrane region" description="Helical" evidence="1">
    <location>
        <begin position="37"/>
        <end position="55"/>
    </location>
</feature>